<comment type="caution">
    <text evidence="2">The sequence shown here is derived from an EMBL/GenBank/DDBJ whole genome shotgun (WGS) entry which is preliminary data.</text>
</comment>
<accession>A0A4Y3VPB6</accession>
<reference evidence="2 3" key="1">
    <citation type="submission" date="2019-06" db="EMBL/GenBank/DDBJ databases">
        <title>Whole genome shotgun sequence of Streptomyces spinoverrucosus NBRC 14228.</title>
        <authorList>
            <person name="Hosoyama A."/>
            <person name="Uohara A."/>
            <person name="Ohji S."/>
            <person name="Ichikawa N."/>
        </authorList>
    </citation>
    <scope>NUCLEOTIDE SEQUENCE [LARGE SCALE GENOMIC DNA]</scope>
    <source>
        <strain evidence="2 3">NBRC 14228</strain>
    </source>
</reference>
<name>A0A4Y3VPB6_9ACTN</name>
<dbReference type="AlphaFoldDB" id="A0A4Y3VPB6"/>
<feature type="chain" id="PRO_5021315162" description="Secreted protein" evidence="1">
    <location>
        <begin position="35"/>
        <end position="116"/>
    </location>
</feature>
<proteinExistence type="predicted"/>
<evidence type="ECO:0008006" key="4">
    <source>
        <dbReference type="Google" id="ProtNLM"/>
    </source>
</evidence>
<evidence type="ECO:0000256" key="1">
    <source>
        <dbReference type="SAM" id="SignalP"/>
    </source>
</evidence>
<keyword evidence="3" id="KW-1185">Reference proteome</keyword>
<sequence length="116" mass="11660">MQSFKGALRAGLAVVAVLGVSALTALSASGSADAAPRGYCGSDSVYGLAVFGSAGTSCSTALEVANAYRAHGSSGSPATVRVGGIVWRCQEYQGDPNPFDRCVATAGPSRWVELTS</sequence>
<gene>
    <name evidence="2" type="ORF">SSP24_64390</name>
</gene>
<evidence type="ECO:0000313" key="3">
    <source>
        <dbReference type="Proteomes" id="UP000317881"/>
    </source>
</evidence>
<dbReference type="Proteomes" id="UP000317881">
    <property type="component" value="Unassembled WGS sequence"/>
</dbReference>
<protein>
    <recommendedName>
        <fullName evidence="4">Secreted protein</fullName>
    </recommendedName>
</protein>
<feature type="signal peptide" evidence="1">
    <location>
        <begin position="1"/>
        <end position="34"/>
    </location>
</feature>
<dbReference type="EMBL" id="BJND01000058">
    <property type="protein sequence ID" value="GEC08784.1"/>
    <property type="molecule type" value="Genomic_DNA"/>
</dbReference>
<keyword evidence="1" id="KW-0732">Signal</keyword>
<evidence type="ECO:0000313" key="2">
    <source>
        <dbReference type="EMBL" id="GEC08784.1"/>
    </source>
</evidence>
<organism evidence="2 3">
    <name type="scientific">Streptomyces spinoverrucosus</name>
    <dbReference type="NCBI Taxonomy" id="284043"/>
    <lineage>
        <taxon>Bacteria</taxon>
        <taxon>Bacillati</taxon>
        <taxon>Actinomycetota</taxon>
        <taxon>Actinomycetes</taxon>
        <taxon>Kitasatosporales</taxon>
        <taxon>Streptomycetaceae</taxon>
        <taxon>Streptomyces</taxon>
    </lineage>
</organism>